<gene>
    <name evidence="2" type="ordered locus">Fluta_3503</name>
</gene>
<dbReference type="Pfam" id="PF19780">
    <property type="entry name" value="DUF6265"/>
    <property type="match status" value="1"/>
</dbReference>
<protein>
    <recommendedName>
        <fullName evidence="1">DUF6265 domain-containing protein</fullName>
    </recommendedName>
</protein>
<accession>F2ID59</accession>
<dbReference type="PROSITE" id="PS51257">
    <property type="entry name" value="PROKAR_LIPOPROTEIN"/>
    <property type="match status" value="1"/>
</dbReference>
<dbReference type="InterPro" id="IPR046232">
    <property type="entry name" value="DUF6265"/>
</dbReference>
<sequence precursor="true">MKRNILFSLFIISIAVSSCNSEEPRLQKEIEEKISLEKADWLLGSWEDASEEGRLSETWVKSSNNSYKAETYLVYGTDTVFREYSRINKAGKTLHCIITIPDQNNAKPVVFKLSKQEDDLLVFENQQHDFPQVITYTHKGDSVIAEISGMQKGEFAKDRFAMVKVK</sequence>
<dbReference type="KEGG" id="fte:Fluta_3503"/>
<feature type="domain" description="DUF6265" evidence="1">
    <location>
        <begin position="40"/>
        <end position="147"/>
    </location>
</feature>
<dbReference type="AlphaFoldDB" id="F2ID59"/>
<evidence type="ECO:0000313" key="2">
    <source>
        <dbReference type="EMBL" id="AEA45474.1"/>
    </source>
</evidence>
<dbReference type="EMBL" id="CP002542">
    <property type="protein sequence ID" value="AEA45474.1"/>
    <property type="molecule type" value="Genomic_DNA"/>
</dbReference>
<evidence type="ECO:0000313" key="3">
    <source>
        <dbReference type="Proteomes" id="UP000007463"/>
    </source>
</evidence>
<dbReference type="Proteomes" id="UP000007463">
    <property type="component" value="Chromosome"/>
</dbReference>
<dbReference type="eggNOG" id="ENOG5030K09">
    <property type="taxonomic scope" value="Bacteria"/>
</dbReference>
<dbReference type="OrthoDB" id="5382295at2"/>
<dbReference type="HOGENOM" id="CLU_128778_0_0_10"/>
<organism evidence="2 3">
    <name type="scientific">Fluviicola taffensis (strain DSM 16823 / NCIMB 13979 / RW262)</name>
    <dbReference type="NCBI Taxonomy" id="755732"/>
    <lineage>
        <taxon>Bacteria</taxon>
        <taxon>Pseudomonadati</taxon>
        <taxon>Bacteroidota</taxon>
        <taxon>Flavobacteriia</taxon>
        <taxon>Flavobacteriales</taxon>
        <taxon>Crocinitomicaceae</taxon>
        <taxon>Fluviicola</taxon>
    </lineage>
</organism>
<keyword evidence="3" id="KW-1185">Reference proteome</keyword>
<proteinExistence type="predicted"/>
<dbReference type="STRING" id="755732.Fluta_3503"/>
<dbReference type="RefSeq" id="WP_013688241.1">
    <property type="nucleotide sequence ID" value="NC_015321.1"/>
</dbReference>
<reference evidence="3" key="2">
    <citation type="submission" date="2011-02" db="EMBL/GenBank/DDBJ databases">
        <title>The complete genome of Fluviicola taffensis DSM 16823.</title>
        <authorList>
            <consortium name="US DOE Joint Genome Institute (JGI-PGF)"/>
            <person name="Lucas S."/>
            <person name="Copeland A."/>
            <person name="Lapidus A."/>
            <person name="Bruce D."/>
            <person name="Goodwin L."/>
            <person name="Pitluck S."/>
            <person name="Kyrpides N."/>
            <person name="Mavromatis K."/>
            <person name="Ivanova N."/>
            <person name="Mikhailova N."/>
            <person name="Pagani I."/>
            <person name="Chertkov O."/>
            <person name="Detter J.C."/>
            <person name="Han C."/>
            <person name="Tapia R."/>
            <person name="Land M."/>
            <person name="Hauser L."/>
            <person name="Markowitz V."/>
            <person name="Cheng J.-F."/>
            <person name="Hugenholtz P."/>
            <person name="Woyke T."/>
            <person name="Wu D."/>
            <person name="Tindall B."/>
            <person name="Pomrenke H.G."/>
            <person name="Brambilla E."/>
            <person name="Klenk H.-P."/>
            <person name="Eisen J.A."/>
        </authorList>
    </citation>
    <scope>NUCLEOTIDE SEQUENCE [LARGE SCALE GENOMIC DNA]</scope>
    <source>
        <strain evidence="3">DSM 16823 / RW262 / RW262</strain>
    </source>
</reference>
<evidence type="ECO:0000259" key="1">
    <source>
        <dbReference type="Pfam" id="PF19780"/>
    </source>
</evidence>
<name>F2ID59_FLUTR</name>
<reference evidence="2 3" key="1">
    <citation type="journal article" date="2011" name="Stand. Genomic Sci.">
        <title>Complete genome sequence of the gliding freshwater bacterium Fluviicola taffensis type strain (RW262).</title>
        <authorList>
            <person name="Woyke T."/>
            <person name="Chertkov O."/>
            <person name="Lapidus A."/>
            <person name="Nolan M."/>
            <person name="Lucas S."/>
            <person name="Del Rio T.G."/>
            <person name="Tice H."/>
            <person name="Cheng J.F."/>
            <person name="Tapia R."/>
            <person name="Han C."/>
            <person name="Goodwin L."/>
            <person name="Pitluck S."/>
            <person name="Liolios K."/>
            <person name="Pagani I."/>
            <person name="Ivanova N."/>
            <person name="Huntemann M."/>
            <person name="Mavromatis K."/>
            <person name="Mikhailova N."/>
            <person name="Pati A."/>
            <person name="Chen A."/>
            <person name="Palaniappan K."/>
            <person name="Land M."/>
            <person name="Hauser L."/>
            <person name="Brambilla E.M."/>
            <person name="Rohde M."/>
            <person name="Mwirichia R."/>
            <person name="Sikorski J."/>
            <person name="Tindall B.J."/>
            <person name="Goker M."/>
            <person name="Bristow J."/>
            <person name="Eisen J.A."/>
            <person name="Markowitz V."/>
            <person name="Hugenholtz P."/>
            <person name="Klenk H.P."/>
            <person name="Kyrpides N.C."/>
        </authorList>
    </citation>
    <scope>NUCLEOTIDE SEQUENCE [LARGE SCALE GENOMIC DNA]</scope>
    <source>
        <strain evidence="3">DSM 16823 / RW262 / RW262</strain>
    </source>
</reference>